<proteinExistence type="predicted"/>
<name>K1T932_9ZZZZ</name>
<evidence type="ECO:0000256" key="3">
    <source>
        <dbReference type="ARBA" id="ARBA00022840"/>
    </source>
</evidence>
<dbReference type="PANTHER" id="PTHR12213:SF0">
    <property type="entry name" value="CORRINOID ADENOSYLTRANSFERASE MMAB"/>
    <property type="match status" value="1"/>
</dbReference>
<dbReference type="Gene3D" id="1.20.1200.10">
    <property type="entry name" value="Cobalamin adenosyltransferase-like"/>
    <property type="match status" value="1"/>
</dbReference>
<evidence type="ECO:0000313" key="5">
    <source>
        <dbReference type="EMBL" id="EKC64039.1"/>
    </source>
</evidence>
<keyword evidence="1 5" id="KW-0808">Transferase</keyword>
<accession>K1T932</accession>
<sequence>MLSRLMTVEALLATGDSGRDKVAPLDPANIEWLESRIDAMQAALPPIDKFTIPGGHEAVSMCHVCRTVCRRAERAALRADALHAVDSSVLVWLNRLSDYFYVLGRSLTAHFDVQETLWIP</sequence>
<reference evidence="5" key="1">
    <citation type="journal article" date="2013" name="Environ. Microbiol.">
        <title>Microbiota from the distal guts of lean and obese adolescents exhibit partial functional redundancy besides clear differences in community structure.</title>
        <authorList>
            <person name="Ferrer M."/>
            <person name="Ruiz A."/>
            <person name="Lanza F."/>
            <person name="Haange S.B."/>
            <person name="Oberbach A."/>
            <person name="Till H."/>
            <person name="Bargiela R."/>
            <person name="Campoy C."/>
            <person name="Segura M.T."/>
            <person name="Richter M."/>
            <person name="von Bergen M."/>
            <person name="Seifert J."/>
            <person name="Suarez A."/>
        </authorList>
    </citation>
    <scope>NUCLEOTIDE SEQUENCE</scope>
</reference>
<evidence type="ECO:0000256" key="1">
    <source>
        <dbReference type="ARBA" id="ARBA00022679"/>
    </source>
</evidence>
<dbReference type="AlphaFoldDB" id="K1T932"/>
<dbReference type="SUPFAM" id="SSF89028">
    <property type="entry name" value="Cobalamin adenosyltransferase-like"/>
    <property type="match status" value="1"/>
</dbReference>
<dbReference type="PANTHER" id="PTHR12213">
    <property type="entry name" value="CORRINOID ADENOSYLTRANSFERASE"/>
    <property type="match status" value="1"/>
</dbReference>
<organism evidence="5">
    <name type="scientific">human gut metagenome</name>
    <dbReference type="NCBI Taxonomy" id="408170"/>
    <lineage>
        <taxon>unclassified sequences</taxon>
        <taxon>metagenomes</taxon>
        <taxon>organismal metagenomes</taxon>
    </lineage>
</organism>
<dbReference type="InterPro" id="IPR016030">
    <property type="entry name" value="CblAdoTrfase-like"/>
</dbReference>
<evidence type="ECO:0000256" key="2">
    <source>
        <dbReference type="ARBA" id="ARBA00022741"/>
    </source>
</evidence>
<dbReference type="EMBL" id="AJWZ01004916">
    <property type="protein sequence ID" value="EKC64039.1"/>
    <property type="molecule type" value="Genomic_DNA"/>
</dbReference>
<dbReference type="GO" id="GO:0008817">
    <property type="term" value="F:corrinoid adenosyltransferase activity"/>
    <property type="evidence" value="ECO:0007669"/>
    <property type="project" value="TreeGrafter"/>
</dbReference>
<protein>
    <submittedName>
        <fullName evidence="5">ATP/cobalamin adenosyltransferase</fullName>
    </submittedName>
</protein>
<feature type="domain" description="Cobalamin adenosyltransferase-like" evidence="4">
    <location>
        <begin position="3"/>
        <end position="106"/>
    </location>
</feature>
<gene>
    <name evidence="5" type="ORF">OBE_07156</name>
</gene>
<dbReference type="InterPro" id="IPR029499">
    <property type="entry name" value="PduO-typ"/>
</dbReference>
<keyword evidence="2" id="KW-0547">Nucleotide-binding</keyword>
<dbReference type="GO" id="GO:0005524">
    <property type="term" value="F:ATP binding"/>
    <property type="evidence" value="ECO:0007669"/>
    <property type="project" value="UniProtKB-KW"/>
</dbReference>
<dbReference type="InterPro" id="IPR036451">
    <property type="entry name" value="CblAdoTrfase-like_sf"/>
</dbReference>
<evidence type="ECO:0000259" key="4">
    <source>
        <dbReference type="Pfam" id="PF01923"/>
    </source>
</evidence>
<keyword evidence="3" id="KW-0067">ATP-binding</keyword>
<dbReference type="Pfam" id="PF01923">
    <property type="entry name" value="Cob_adeno_trans"/>
    <property type="match status" value="1"/>
</dbReference>
<comment type="caution">
    <text evidence="5">The sequence shown here is derived from an EMBL/GenBank/DDBJ whole genome shotgun (WGS) entry which is preliminary data.</text>
</comment>